<accession>A0ABN8AJM2</accession>
<keyword evidence="4" id="KW-1185">Reference proteome</keyword>
<feature type="compositionally biased region" description="Basic and acidic residues" evidence="1">
    <location>
        <begin position="26"/>
        <end position="47"/>
    </location>
</feature>
<dbReference type="EMBL" id="OU912926">
    <property type="protein sequence ID" value="CAG9931799.1"/>
    <property type="molecule type" value="Genomic_DNA"/>
</dbReference>
<feature type="region of interest" description="Disordered" evidence="1">
    <location>
        <begin position="1"/>
        <end position="47"/>
    </location>
</feature>
<feature type="domain" description="Peptidase C1A papain C-terminal" evidence="2">
    <location>
        <begin position="80"/>
        <end position="280"/>
    </location>
</feature>
<proteinExistence type="predicted"/>
<reference evidence="3 4" key="1">
    <citation type="submission" date="2021-10" db="EMBL/GenBank/DDBJ databases">
        <authorList>
            <person name="Koch H."/>
        </authorList>
    </citation>
    <scope>NUCLEOTIDE SEQUENCE [LARGE SCALE GENOMIC DNA]</scope>
    <source>
        <strain evidence="3">6680</strain>
    </source>
</reference>
<evidence type="ECO:0000259" key="2">
    <source>
        <dbReference type="Pfam" id="PF00112"/>
    </source>
</evidence>
<sequence length="680" mass="75022">MTKKRVPTKAPQSVIAVAKESAPKTTRPESESRREEPDERSVEKKIGRTLDAFPDKIDLKDWEYLPTLQALPDEIVNIHAVPDILDQGTEGACTGFALAAVINFLLHQRKLERRISPRMIYELARRYDEWPGENYSGSSARGAMKGWERHGVCTQKLWPHELHGADNFDQQRADEATLTPGGAYYRVDFRQVRHVHAAIHEVGIVYATLMVHAGWGEAGPYTVSLQAGVGSKSKKIKIPVIQRKGSADGGHAIALVGYTSQGFIIQNSWGTRWGKGGFALLPYEDFMIHATDVWVAQLGVPVKADLWAQGAADVTSGTFRAGQVIPLNEIRPYVIDVGNNGKLSDQGNYWTTEEDLKRLFLETIPAKTKNWAKRRVMLYIHGGLNGEEDVAKRIVAFRDVCLANEIYPLHIMWESDWFNTTKNILKDQFTAADERAGGAFLDHLREAKDRVLELTLATPGGKLWGEMVQNAELASKHATGAMQLLTKYAKGAKENLGKKAEGGNWELHVVGHSAGSIFAAHAITQLASLGISWKTLQFMAPAIRIDLFKEIVLPKIIDKTCPKPSLYILSKVGELDDDVGPYGKSLLYLVSNAFEGTREVPLLGMQKFLEDDPKLLNLLNSAVDGLPGIVISGAGDKPGAISKSDTHGGFDNDPNTMNSVLVRILGELPKIPFTARDLHF</sequence>
<dbReference type="InterPro" id="IPR000668">
    <property type="entry name" value="Peptidase_C1A_C"/>
</dbReference>
<evidence type="ECO:0000313" key="3">
    <source>
        <dbReference type="EMBL" id="CAG9931799.1"/>
    </source>
</evidence>
<dbReference type="CDD" id="cd02619">
    <property type="entry name" value="Peptidase_C1"/>
    <property type="match status" value="1"/>
</dbReference>
<gene>
    <name evidence="3" type="ORF">NTG6680_0546</name>
</gene>
<evidence type="ECO:0000256" key="1">
    <source>
        <dbReference type="SAM" id="MobiDB-lite"/>
    </source>
</evidence>
<dbReference type="Gene3D" id="3.90.70.10">
    <property type="entry name" value="Cysteine proteinases"/>
    <property type="match status" value="1"/>
</dbReference>
<dbReference type="InterPro" id="IPR038765">
    <property type="entry name" value="Papain-like_cys_pep_sf"/>
</dbReference>
<dbReference type="RefSeq" id="WP_239795847.1">
    <property type="nucleotide sequence ID" value="NZ_OU912926.1"/>
</dbReference>
<name>A0ABN8AJM2_9PROT</name>
<protein>
    <submittedName>
        <fullName evidence="3">Pept_C1 domain-containing protein</fullName>
    </submittedName>
</protein>
<dbReference type="Pfam" id="PF00112">
    <property type="entry name" value="Peptidase_C1"/>
    <property type="match status" value="1"/>
</dbReference>
<dbReference type="SUPFAM" id="SSF54001">
    <property type="entry name" value="Cysteine proteinases"/>
    <property type="match status" value="1"/>
</dbReference>
<evidence type="ECO:0000313" key="4">
    <source>
        <dbReference type="Proteomes" id="UP000839052"/>
    </source>
</evidence>
<organism evidence="3 4">
    <name type="scientific">Candidatus Nitrotoga arctica</name>
    <dbReference type="NCBI Taxonomy" id="453162"/>
    <lineage>
        <taxon>Bacteria</taxon>
        <taxon>Pseudomonadati</taxon>
        <taxon>Pseudomonadota</taxon>
        <taxon>Betaproteobacteria</taxon>
        <taxon>Nitrosomonadales</taxon>
        <taxon>Gallionellaceae</taxon>
        <taxon>Candidatus Nitrotoga</taxon>
    </lineage>
</organism>
<dbReference type="Proteomes" id="UP000839052">
    <property type="component" value="Chromosome"/>
</dbReference>